<proteinExistence type="inferred from homology"/>
<evidence type="ECO:0000313" key="3">
    <source>
        <dbReference type="EMBL" id="MBO8457182.1"/>
    </source>
</evidence>
<feature type="domain" description="Phosphoribosyltransferase" evidence="2">
    <location>
        <begin position="211"/>
        <end position="255"/>
    </location>
</feature>
<dbReference type="InterPro" id="IPR000836">
    <property type="entry name" value="PRTase_dom"/>
</dbReference>
<evidence type="ECO:0000256" key="1">
    <source>
        <dbReference type="ARBA" id="ARBA00008007"/>
    </source>
</evidence>
<dbReference type="AlphaFoldDB" id="A0A9D9HNJ2"/>
<dbReference type="Pfam" id="PF00156">
    <property type="entry name" value="Pribosyltran"/>
    <property type="match status" value="1"/>
</dbReference>
<dbReference type="EMBL" id="JADIMM010000037">
    <property type="protein sequence ID" value="MBO8457182.1"/>
    <property type="molecule type" value="Genomic_DNA"/>
</dbReference>
<comment type="caution">
    <text evidence="3">The sequence shown here is derived from an EMBL/GenBank/DDBJ whole genome shotgun (WGS) entry which is preliminary data.</text>
</comment>
<dbReference type="InterPro" id="IPR029057">
    <property type="entry name" value="PRTase-like"/>
</dbReference>
<organism evidence="3 4">
    <name type="scientific">Candidatus Gallitreponema excrementavium</name>
    <dbReference type="NCBI Taxonomy" id="2840840"/>
    <lineage>
        <taxon>Bacteria</taxon>
        <taxon>Pseudomonadati</taxon>
        <taxon>Spirochaetota</taxon>
        <taxon>Spirochaetia</taxon>
        <taxon>Spirochaetales</taxon>
        <taxon>Candidatus Gallitreponema</taxon>
    </lineage>
</organism>
<dbReference type="CDD" id="cd06223">
    <property type="entry name" value="PRTases_typeI"/>
    <property type="match status" value="1"/>
</dbReference>
<dbReference type="PANTHER" id="PTHR47505">
    <property type="entry name" value="DNA UTILIZATION PROTEIN YHGH"/>
    <property type="match status" value="1"/>
</dbReference>
<sequence>MKRLYFYENLRFKAGKILSLYSKESQCFLCGKGIFSVGKNAFLGGLCVSCTGLLTRTATLVFSEKGRCLKCGRPLVSKHEICSECGKNLYFSYLDRAFPLFPYQGWGRNFMTSWKLSGERNLVFFPAEILGIIIKMFFPCYTIVPVPPRKGKIRSTGWDQIDDLCRILERVYGVENCPALRRTNYLQQKKLDRLHRINGLKGKIEVSVTGKKKIGNGSKVLLVDDVMTTGSTLETCAEVLKGLGAGRVEAVVLFYD</sequence>
<accession>A0A9D9HNJ2</accession>
<reference evidence="3" key="1">
    <citation type="submission" date="2020-10" db="EMBL/GenBank/DDBJ databases">
        <authorList>
            <person name="Gilroy R."/>
        </authorList>
    </citation>
    <scope>NUCLEOTIDE SEQUENCE</scope>
    <source>
        <strain evidence="3">10532</strain>
    </source>
</reference>
<reference evidence="3" key="2">
    <citation type="journal article" date="2021" name="PeerJ">
        <title>Extensive microbial diversity within the chicken gut microbiome revealed by metagenomics and culture.</title>
        <authorList>
            <person name="Gilroy R."/>
            <person name="Ravi A."/>
            <person name="Getino M."/>
            <person name="Pursley I."/>
            <person name="Horton D.L."/>
            <person name="Alikhan N.F."/>
            <person name="Baker D."/>
            <person name="Gharbi K."/>
            <person name="Hall N."/>
            <person name="Watson M."/>
            <person name="Adriaenssens E.M."/>
            <person name="Foster-Nyarko E."/>
            <person name="Jarju S."/>
            <person name="Secka A."/>
            <person name="Antonio M."/>
            <person name="Oren A."/>
            <person name="Chaudhuri R.R."/>
            <person name="La Ragione R."/>
            <person name="Hildebrand F."/>
            <person name="Pallen M.J."/>
        </authorList>
    </citation>
    <scope>NUCLEOTIDE SEQUENCE</scope>
    <source>
        <strain evidence="3">10532</strain>
    </source>
</reference>
<gene>
    <name evidence="3" type="ORF">IAA81_03005</name>
</gene>
<evidence type="ECO:0000259" key="2">
    <source>
        <dbReference type="Pfam" id="PF00156"/>
    </source>
</evidence>
<evidence type="ECO:0000313" key="4">
    <source>
        <dbReference type="Proteomes" id="UP000823638"/>
    </source>
</evidence>
<dbReference type="Gene3D" id="3.40.50.2020">
    <property type="match status" value="1"/>
</dbReference>
<protein>
    <submittedName>
        <fullName evidence="3">ComF family protein</fullName>
    </submittedName>
</protein>
<dbReference type="PANTHER" id="PTHR47505:SF1">
    <property type="entry name" value="DNA UTILIZATION PROTEIN YHGH"/>
    <property type="match status" value="1"/>
</dbReference>
<comment type="similarity">
    <text evidence="1">Belongs to the ComF/GntX family.</text>
</comment>
<dbReference type="InterPro" id="IPR051910">
    <property type="entry name" value="ComF/GntX_DNA_util-trans"/>
</dbReference>
<name>A0A9D9HNJ2_9SPIR</name>
<dbReference type="SUPFAM" id="SSF53271">
    <property type="entry name" value="PRTase-like"/>
    <property type="match status" value="1"/>
</dbReference>
<dbReference type="Proteomes" id="UP000823638">
    <property type="component" value="Unassembled WGS sequence"/>
</dbReference>